<dbReference type="GO" id="GO:0046872">
    <property type="term" value="F:metal ion binding"/>
    <property type="evidence" value="ECO:0007669"/>
    <property type="project" value="UniProtKB-KW"/>
</dbReference>
<protein>
    <recommendedName>
        <fullName evidence="8">Adenosine deaminase domain-containing protein</fullName>
    </recommendedName>
</protein>
<dbReference type="Gene3D" id="3.20.20.140">
    <property type="entry name" value="Metal-dependent hydrolases"/>
    <property type="match status" value="1"/>
</dbReference>
<dbReference type="GO" id="GO:0006154">
    <property type="term" value="P:adenosine catabolic process"/>
    <property type="evidence" value="ECO:0007669"/>
    <property type="project" value="TreeGrafter"/>
</dbReference>
<organism evidence="9 10">
    <name type="scientific">Ceutorhynchus assimilis</name>
    <name type="common">cabbage seed weevil</name>
    <dbReference type="NCBI Taxonomy" id="467358"/>
    <lineage>
        <taxon>Eukaryota</taxon>
        <taxon>Metazoa</taxon>
        <taxon>Ecdysozoa</taxon>
        <taxon>Arthropoda</taxon>
        <taxon>Hexapoda</taxon>
        <taxon>Insecta</taxon>
        <taxon>Pterygota</taxon>
        <taxon>Neoptera</taxon>
        <taxon>Endopterygota</taxon>
        <taxon>Coleoptera</taxon>
        <taxon>Polyphaga</taxon>
        <taxon>Cucujiformia</taxon>
        <taxon>Curculionidae</taxon>
        <taxon>Ceutorhynchinae</taxon>
        <taxon>Ceutorhynchus</taxon>
    </lineage>
</organism>
<keyword evidence="6" id="KW-0546">Nucleotide metabolism</keyword>
<evidence type="ECO:0000256" key="1">
    <source>
        <dbReference type="ARBA" id="ARBA00001947"/>
    </source>
</evidence>
<name>A0A9N9MHM0_9CUCU</name>
<gene>
    <name evidence="9" type="ORF">CEUTPL_LOCUS3008</name>
</gene>
<dbReference type="AlphaFoldDB" id="A0A9N9MHM0"/>
<accession>A0A9N9MHM0</accession>
<dbReference type="GO" id="GO:0004000">
    <property type="term" value="F:adenosine deaminase activity"/>
    <property type="evidence" value="ECO:0007669"/>
    <property type="project" value="TreeGrafter"/>
</dbReference>
<keyword evidence="5" id="KW-0862">Zinc</keyword>
<evidence type="ECO:0000256" key="5">
    <source>
        <dbReference type="ARBA" id="ARBA00022833"/>
    </source>
</evidence>
<dbReference type="GO" id="GO:0046103">
    <property type="term" value="P:inosine biosynthetic process"/>
    <property type="evidence" value="ECO:0007669"/>
    <property type="project" value="TreeGrafter"/>
</dbReference>
<keyword evidence="10" id="KW-1185">Reference proteome</keyword>
<dbReference type="SUPFAM" id="SSF51556">
    <property type="entry name" value="Metallo-dependent hydrolases"/>
    <property type="match status" value="1"/>
</dbReference>
<evidence type="ECO:0000256" key="2">
    <source>
        <dbReference type="ARBA" id="ARBA00006676"/>
    </source>
</evidence>
<dbReference type="CDD" id="cd00443">
    <property type="entry name" value="ADA_AMPD"/>
    <property type="match status" value="1"/>
</dbReference>
<comment type="similarity">
    <text evidence="2">Belongs to the metallo-dependent hydrolases superfamily. Adenosine and AMP deaminases family.</text>
</comment>
<evidence type="ECO:0000259" key="8">
    <source>
        <dbReference type="Pfam" id="PF00962"/>
    </source>
</evidence>
<dbReference type="InterPro" id="IPR001365">
    <property type="entry name" value="A_deaminase_dom"/>
</dbReference>
<comment type="catalytic activity">
    <reaction evidence="7">
        <text>N(6)-methyl-AMP + H2O + H(+) = IMP + methylamine</text>
        <dbReference type="Rhea" id="RHEA:16001"/>
        <dbReference type="ChEBI" id="CHEBI:15377"/>
        <dbReference type="ChEBI" id="CHEBI:15378"/>
        <dbReference type="ChEBI" id="CHEBI:58053"/>
        <dbReference type="ChEBI" id="CHEBI:59338"/>
        <dbReference type="ChEBI" id="CHEBI:144842"/>
    </reaction>
    <physiologicalReaction direction="left-to-right" evidence="7">
        <dbReference type="Rhea" id="RHEA:16002"/>
    </physiologicalReaction>
</comment>
<feature type="domain" description="Adenosine deaminase" evidence="8">
    <location>
        <begin position="9"/>
        <end position="319"/>
    </location>
</feature>
<evidence type="ECO:0000256" key="3">
    <source>
        <dbReference type="ARBA" id="ARBA00022723"/>
    </source>
</evidence>
<sequence>MDLFCHKLPKIELHAHLNGSLSKLTLKQLGCLENSISQYQSVKAIGLKDAFALFKVAHEATSNTKNLYIATQNVIEEFAKDNVVYLELRTTPRSEEGMSEDDYIETVIKAIRENRFDGILVKLILSLDRRRSREEQTETLDRIIRFKNSFPDLIRGVDLSGDPAKGDFFRDIFEKARENGLKTAIHCAEIQNDAEVKNILEFKPDRLGHGTFIHTNPELWALYKQLNIPVECCLTSNVICLTANSYAEHHVQEWIKEKLPFCLATDDKGVFNTSLSEEFLHIHKASKLNELELWTISYKSIEYSFASAEEKNFLRFSLEKWKIKNIKDNE</sequence>
<dbReference type="EMBL" id="OU892287">
    <property type="protein sequence ID" value="CAG9762326.1"/>
    <property type="molecule type" value="Genomic_DNA"/>
</dbReference>
<dbReference type="InterPro" id="IPR006330">
    <property type="entry name" value="Ado/ade_deaminase"/>
</dbReference>
<evidence type="ECO:0000256" key="4">
    <source>
        <dbReference type="ARBA" id="ARBA00022801"/>
    </source>
</evidence>
<dbReference type="InterPro" id="IPR032466">
    <property type="entry name" value="Metal_Hydrolase"/>
</dbReference>
<evidence type="ECO:0000256" key="7">
    <source>
        <dbReference type="ARBA" id="ARBA00048787"/>
    </source>
</evidence>
<dbReference type="PANTHER" id="PTHR11409:SF42">
    <property type="entry name" value="ADENOSINE DEAMINASE-LIKE PROTEIN"/>
    <property type="match status" value="1"/>
</dbReference>
<dbReference type="Pfam" id="PF00962">
    <property type="entry name" value="A_deaminase"/>
    <property type="match status" value="1"/>
</dbReference>
<dbReference type="GO" id="GO:0009117">
    <property type="term" value="P:nucleotide metabolic process"/>
    <property type="evidence" value="ECO:0007669"/>
    <property type="project" value="UniProtKB-KW"/>
</dbReference>
<reference evidence="9" key="1">
    <citation type="submission" date="2022-01" db="EMBL/GenBank/DDBJ databases">
        <authorList>
            <person name="King R."/>
        </authorList>
    </citation>
    <scope>NUCLEOTIDE SEQUENCE</scope>
</reference>
<dbReference type="OrthoDB" id="272271at2759"/>
<evidence type="ECO:0000313" key="10">
    <source>
        <dbReference type="Proteomes" id="UP001152799"/>
    </source>
</evidence>
<dbReference type="PANTHER" id="PTHR11409">
    <property type="entry name" value="ADENOSINE DEAMINASE"/>
    <property type="match status" value="1"/>
</dbReference>
<comment type="cofactor">
    <cofactor evidence="1">
        <name>Zn(2+)</name>
        <dbReference type="ChEBI" id="CHEBI:29105"/>
    </cofactor>
</comment>
<keyword evidence="3" id="KW-0479">Metal-binding</keyword>
<evidence type="ECO:0000256" key="6">
    <source>
        <dbReference type="ARBA" id="ARBA00023080"/>
    </source>
</evidence>
<dbReference type="Proteomes" id="UP001152799">
    <property type="component" value="Chromosome 11"/>
</dbReference>
<proteinExistence type="inferred from homology"/>
<keyword evidence="4" id="KW-0378">Hydrolase</keyword>
<evidence type="ECO:0000313" key="9">
    <source>
        <dbReference type="EMBL" id="CAG9762326.1"/>
    </source>
</evidence>